<dbReference type="KEGG" id="euz:DVS28_a0345"/>
<evidence type="ECO:0000256" key="9">
    <source>
        <dbReference type="ARBA" id="ARBA00047890"/>
    </source>
</evidence>
<keyword evidence="12" id="KW-1185">Reference proteome</keyword>
<keyword evidence="10" id="KW-0671">Queuosine biosynthesis</keyword>
<evidence type="ECO:0000256" key="2">
    <source>
        <dbReference type="ARBA" id="ARBA00022598"/>
    </source>
</evidence>
<evidence type="ECO:0000256" key="6">
    <source>
        <dbReference type="ARBA" id="ARBA00022840"/>
    </source>
</evidence>
<comment type="pathway">
    <text evidence="1 10">Purine metabolism; 7-cyano-7-deazaguanine biosynthesis.</text>
</comment>
<evidence type="ECO:0000256" key="4">
    <source>
        <dbReference type="ARBA" id="ARBA00022741"/>
    </source>
</evidence>
<comment type="cofactor">
    <cofactor evidence="10">
        <name>Zn(2+)</name>
        <dbReference type="ChEBI" id="CHEBI:29105"/>
    </cofactor>
    <text evidence="10">Binds 1 zinc ion per subunit.</text>
</comment>
<sequence length="236" mass="25263">MDNMSYAVTVLSGGMDSTVLAHLSKGLNEKVDLVSVDYGQRHRTELEFAARTADKLGCRHDVVSLPIGEALSSALTDTDVDVPHGHYAEDNMAVTVVPNRNAILISVAYGIAVARGATTVQVGVHAGDHFVYPDCRPAFVDQLGVALKTGNEGFGQVELVAPFVHQSKTDICRLGDVLGVDWTDTWSCYEGGAVHCGRCGTCVERREAFRDAGVEDPTEYADPDYAFEVLARGSGS</sequence>
<dbReference type="Gene3D" id="3.40.50.620">
    <property type="entry name" value="HUPs"/>
    <property type="match status" value="1"/>
</dbReference>
<dbReference type="Proteomes" id="UP000264006">
    <property type="component" value="Chromosome"/>
</dbReference>
<gene>
    <name evidence="10" type="primary">queC</name>
    <name evidence="11" type="ORF">DVS28_a0345</name>
</gene>
<dbReference type="EMBL" id="CP031165">
    <property type="protein sequence ID" value="AXV05052.1"/>
    <property type="molecule type" value="Genomic_DNA"/>
</dbReference>
<feature type="binding site" evidence="10">
    <location>
        <position position="199"/>
    </location>
    <ligand>
        <name>Zn(2+)</name>
        <dbReference type="ChEBI" id="CHEBI:29105"/>
    </ligand>
</feature>
<organism evidence="11 12">
    <name type="scientific">Euzebya pacifica</name>
    <dbReference type="NCBI Taxonomy" id="1608957"/>
    <lineage>
        <taxon>Bacteria</taxon>
        <taxon>Bacillati</taxon>
        <taxon>Actinomycetota</taxon>
        <taxon>Nitriliruptoria</taxon>
        <taxon>Euzebyales</taxon>
    </lineage>
</organism>
<comment type="function">
    <text evidence="10">Catalyzes the ATP-dependent conversion of 7-carboxy-7-deazaguanine (CDG) to 7-cyano-7-deazaguanine (preQ(0)).</text>
</comment>
<feature type="binding site" evidence="10">
    <location>
        <position position="196"/>
    </location>
    <ligand>
        <name>Zn(2+)</name>
        <dbReference type="ChEBI" id="CHEBI:29105"/>
    </ligand>
</feature>
<evidence type="ECO:0000256" key="5">
    <source>
        <dbReference type="ARBA" id="ARBA00022833"/>
    </source>
</evidence>
<dbReference type="AlphaFoldDB" id="A0A346XS55"/>
<feature type="binding site" evidence="10">
    <location>
        <position position="188"/>
    </location>
    <ligand>
        <name>Zn(2+)</name>
        <dbReference type="ChEBI" id="CHEBI:29105"/>
    </ligand>
</feature>
<name>A0A346XS55_9ACTN</name>
<dbReference type="GO" id="GO:0005524">
    <property type="term" value="F:ATP binding"/>
    <property type="evidence" value="ECO:0007669"/>
    <property type="project" value="UniProtKB-UniRule"/>
</dbReference>
<feature type="binding site" evidence="10">
    <location>
        <position position="202"/>
    </location>
    <ligand>
        <name>Zn(2+)</name>
        <dbReference type="ChEBI" id="CHEBI:29105"/>
    </ligand>
</feature>
<accession>A0A346XS55</accession>
<dbReference type="GO" id="GO:0008270">
    <property type="term" value="F:zinc ion binding"/>
    <property type="evidence" value="ECO:0007669"/>
    <property type="project" value="UniProtKB-UniRule"/>
</dbReference>
<feature type="binding site" evidence="10">
    <location>
        <begin position="11"/>
        <end position="21"/>
    </location>
    <ligand>
        <name>ATP</name>
        <dbReference type="ChEBI" id="CHEBI:30616"/>
    </ligand>
</feature>
<dbReference type="PANTHER" id="PTHR42914:SF1">
    <property type="entry name" value="7-CYANO-7-DEAZAGUANINE SYNTHASE"/>
    <property type="match status" value="1"/>
</dbReference>
<dbReference type="InterPro" id="IPR014729">
    <property type="entry name" value="Rossmann-like_a/b/a_fold"/>
</dbReference>
<evidence type="ECO:0000256" key="3">
    <source>
        <dbReference type="ARBA" id="ARBA00022723"/>
    </source>
</evidence>
<dbReference type="InterPro" id="IPR018317">
    <property type="entry name" value="QueC"/>
</dbReference>
<evidence type="ECO:0000313" key="12">
    <source>
        <dbReference type="Proteomes" id="UP000264006"/>
    </source>
</evidence>
<keyword evidence="2 10" id="KW-0436">Ligase</keyword>
<evidence type="ECO:0000256" key="8">
    <source>
        <dbReference type="ARBA" id="ARBA00039149"/>
    </source>
</evidence>
<keyword evidence="3 10" id="KW-0479">Metal-binding</keyword>
<evidence type="ECO:0000256" key="7">
    <source>
        <dbReference type="ARBA" id="ARBA00037993"/>
    </source>
</evidence>
<keyword evidence="4 10" id="KW-0547">Nucleotide-binding</keyword>
<comment type="similarity">
    <text evidence="7 10">Belongs to the QueC family.</text>
</comment>
<dbReference type="UniPathway" id="UPA00391"/>
<dbReference type="PIRSF" id="PIRSF006293">
    <property type="entry name" value="ExsB"/>
    <property type="match status" value="1"/>
</dbReference>
<dbReference type="CDD" id="cd01995">
    <property type="entry name" value="QueC-like"/>
    <property type="match status" value="1"/>
</dbReference>
<dbReference type="NCBIfam" id="TIGR00364">
    <property type="entry name" value="7-cyano-7-deazaguanine synthase QueC"/>
    <property type="match status" value="1"/>
</dbReference>
<evidence type="ECO:0000256" key="1">
    <source>
        <dbReference type="ARBA" id="ARBA00005061"/>
    </source>
</evidence>
<keyword evidence="5 10" id="KW-0862">Zinc</keyword>
<dbReference type="Pfam" id="PF06508">
    <property type="entry name" value="QueC"/>
    <property type="match status" value="1"/>
</dbReference>
<dbReference type="PANTHER" id="PTHR42914">
    <property type="entry name" value="7-CYANO-7-DEAZAGUANINE SYNTHASE"/>
    <property type="match status" value="1"/>
</dbReference>
<dbReference type="SUPFAM" id="SSF52402">
    <property type="entry name" value="Adenine nucleotide alpha hydrolases-like"/>
    <property type="match status" value="1"/>
</dbReference>
<evidence type="ECO:0000313" key="11">
    <source>
        <dbReference type="EMBL" id="AXV05052.1"/>
    </source>
</evidence>
<dbReference type="EC" id="6.3.4.20" evidence="8 10"/>
<dbReference type="GO" id="GO:0008616">
    <property type="term" value="P:tRNA queuosine(34) biosynthetic process"/>
    <property type="evidence" value="ECO:0007669"/>
    <property type="project" value="UniProtKB-UniRule"/>
</dbReference>
<comment type="catalytic activity">
    <reaction evidence="9 10">
        <text>7-carboxy-7-carbaguanine + NH4(+) + 2 ATP = 7-cyano-7-carbaguanine + 2 AMP + 2 diphosphate + 2 H(+)</text>
        <dbReference type="Rhea" id="RHEA:27982"/>
        <dbReference type="ChEBI" id="CHEBI:15378"/>
        <dbReference type="ChEBI" id="CHEBI:28938"/>
        <dbReference type="ChEBI" id="CHEBI:30616"/>
        <dbReference type="ChEBI" id="CHEBI:33019"/>
        <dbReference type="ChEBI" id="CHEBI:45075"/>
        <dbReference type="ChEBI" id="CHEBI:61036"/>
        <dbReference type="ChEBI" id="CHEBI:456215"/>
        <dbReference type="EC" id="6.3.4.20"/>
    </reaction>
</comment>
<evidence type="ECO:0000256" key="10">
    <source>
        <dbReference type="HAMAP-Rule" id="MF_01633"/>
    </source>
</evidence>
<protein>
    <recommendedName>
        <fullName evidence="8 10">7-cyano-7-deazaguanine synthase</fullName>
        <ecNumber evidence="8 10">6.3.4.20</ecNumber>
    </recommendedName>
    <alternativeName>
        <fullName evidence="10">7-cyano-7-carbaguanine synthase</fullName>
    </alternativeName>
    <alternativeName>
        <fullName evidence="10">PreQ(0) synthase</fullName>
    </alternativeName>
    <alternativeName>
        <fullName evidence="10">Queuosine biosynthesis protein QueC</fullName>
    </alternativeName>
</protein>
<dbReference type="HAMAP" id="MF_01633">
    <property type="entry name" value="QueC"/>
    <property type="match status" value="1"/>
</dbReference>
<dbReference type="GO" id="GO:0016879">
    <property type="term" value="F:ligase activity, forming carbon-nitrogen bonds"/>
    <property type="evidence" value="ECO:0007669"/>
    <property type="project" value="UniProtKB-UniRule"/>
</dbReference>
<reference evidence="11 12" key="1">
    <citation type="submission" date="2018-09" db="EMBL/GenBank/DDBJ databases">
        <title>Complete genome sequence of Euzebya sp. DY32-46 isolated from seawater of Pacific Ocean.</title>
        <authorList>
            <person name="Xu L."/>
            <person name="Wu Y.-H."/>
            <person name="Xu X.-W."/>
        </authorList>
    </citation>
    <scope>NUCLEOTIDE SEQUENCE [LARGE SCALE GENOMIC DNA]</scope>
    <source>
        <strain evidence="11 12">DY32-46</strain>
    </source>
</reference>
<keyword evidence="6 10" id="KW-0067">ATP-binding</keyword>
<proteinExistence type="inferred from homology"/>